<accession>L0NCI7</accession>
<evidence type="ECO:0000256" key="1">
    <source>
        <dbReference type="SAM" id="MobiDB-lite"/>
    </source>
</evidence>
<evidence type="ECO:0000313" key="3">
    <source>
        <dbReference type="Proteomes" id="UP000010792"/>
    </source>
</evidence>
<keyword evidence="3" id="KW-1185">Reference proteome</keyword>
<name>L0NCI7_9HYPH</name>
<dbReference type="KEGG" id="rht:NT26_0792"/>
<dbReference type="EMBL" id="FO082820">
    <property type="protein sequence ID" value="CCF18516.1"/>
    <property type="molecule type" value="Genomic_DNA"/>
</dbReference>
<proteinExistence type="predicted"/>
<feature type="region of interest" description="Disordered" evidence="1">
    <location>
        <begin position="1"/>
        <end position="24"/>
    </location>
</feature>
<reference evidence="2 3" key="1">
    <citation type="journal article" date="2013" name="Genome Biol. Evol.">
        <title>Life in an arsenic-containing gold mine: genome and physiology of the autotrophic arsenite-oxidizing bacterium rhizobium sp. NT-26.</title>
        <authorList>
            <person name="Andres J."/>
            <person name="Arsene-Ploetze F."/>
            <person name="Barbe V."/>
            <person name="Brochier-Armanet C."/>
            <person name="Cleiss-Arnold J."/>
            <person name="Coppee J.Y."/>
            <person name="Dillies M.A."/>
            <person name="Geist"/>
            <person name="L"/>
            <person name="Joublin A."/>
            <person name="Koechler S."/>
            <person name="Lassalle F."/>
            <person name="Marchal M."/>
            <person name="Medigue C."/>
            <person name="Muller D."/>
            <person name="Nesme X."/>
            <person name="Plewniak F."/>
            <person name="Proux C."/>
            <person name="Ramirez-Bahena M.H."/>
            <person name="Schenowitz C."/>
            <person name="Sismeiro O."/>
            <person name="Vallenet D."/>
            <person name="Santini J.M."/>
            <person name="Bertin P.N."/>
        </authorList>
    </citation>
    <scope>NUCLEOTIDE SEQUENCE [LARGE SCALE GENOMIC DNA]</scope>
    <source>
        <strain evidence="2 3">NT-26</strain>
    </source>
</reference>
<gene>
    <name evidence="2" type="ORF">NT26_0792</name>
</gene>
<organism evidence="2 3">
    <name type="scientific">Pseudorhizobium banfieldiae</name>
    <dbReference type="NCBI Taxonomy" id="1125847"/>
    <lineage>
        <taxon>Bacteria</taxon>
        <taxon>Pseudomonadati</taxon>
        <taxon>Pseudomonadota</taxon>
        <taxon>Alphaproteobacteria</taxon>
        <taxon>Hyphomicrobiales</taxon>
        <taxon>Rhizobiaceae</taxon>
        <taxon>Rhizobium/Agrobacterium group</taxon>
        <taxon>Pseudorhizobium</taxon>
    </lineage>
</organism>
<dbReference type="Proteomes" id="UP000010792">
    <property type="component" value="Chromosome"/>
</dbReference>
<evidence type="ECO:0000313" key="2">
    <source>
        <dbReference type="EMBL" id="CCF18516.1"/>
    </source>
</evidence>
<sequence>MRPAQGSTRRCPRSCRCPRQGGDGPASCVREIAEVVSMSRVGPDSGALASIVLNTAMISSRKITGNANCMDRPFFVADGTASGLNRSRTGAA</sequence>
<protein>
    <submittedName>
        <fullName evidence="2">Uncharacterized protein</fullName>
    </submittedName>
</protein>
<dbReference type="AlphaFoldDB" id="L0NCI7"/>
<dbReference type="STRING" id="1125847.NT26_0792"/>